<dbReference type="InParanoid" id="G5ABG6"/>
<name>G5ABG6_PHYSP</name>
<reference evidence="1 2" key="1">
    <citation type="journal article" date="2006" name="Science">
        <title>Phytophthora genome sequences uncover evolutionary origins and mechanisms of pathogenesis.</title>
        <authorList>
            <person name="Tyler B.M."/>
            <person name="Tripathy S."/>
            <person name="Zhang X."/>
            <person name="Dehal P."/>
            <person name="Jiang R.H."/>
            <person name="Aerts A."/>
            <person name="Arredondo F.D."/>
            <person name="Baxter L."/>
            <person name="Bensasson D."/>
            <person name="Beynon J.L."/>
            <person name="Chapman J."/>
            <person name="Damasceno C.M."/>
            <person name="Dorrance A.E."/>
            <person name="Dou D."/>
            <person name="Dickerman A.W."/>
            <person name="Dubchak I.L."/>
            <person name="Garbelotto M."/>
            <person name="Gijzen M."/>
            <person name="Gordon S.G."/>
            <person name="Govers F."/>
            <person name="Grunwald N.J."/>
            <person name="Huang W."/>
            <person name="Ivors K.L."/>
            <person name="Jones R.W."/>
            <person name="Kamoun S."/>
            <person name="Krampis K."/>
            <person name="Lamour K.H."/>
            <person name="Lee M.K."/>
            <person name="McDonald W.H."/>
            <person name="Medina M."/>
            <person name="Meijer H.J."/>
            <person name="Nordberg E.K."/>
            <person name="Maclean D.J."/>
            <person name="Ospina-Giraldo M.D."/>
            <person name="Morris P.F."/>
            <person name="Phuntumart V."/>
            <person name="Putnam N.H."/>
            <person name="Rash S."/>
            <person name="Rose J.K."/>
            <person name="Sakihama Y."/>
            <person name="Salamov A.A."/>
            <person name="Savidor A."/>
            <person name="Scheuring C.F."/>
            <person name="Smith B.M."/>
            <person name="Sobral B.W."/>
            <person name="Terry A."/>
            <person name="Torto-Alalibo T.A."/>
            <person name="Win J."/>
            <person name="Xu Z."/>
            <person name="Zhang H."/>
            <person name="Grigoriev I.V."/>
            <person name="Rokhsar D.S."/>
            <person name="Boore J.L."/>
        </authorList>
    </citation>
    <scope>NUCLEOTIDE SEQUENCE [LARGE SCALE GENOMIC DNA]</scope>
    <source>
        <strain evidence="1 2">P6497</strain>
    </source>
</reference>
<dbReference type="Proteomes" id="UP000002640">
    <property type="component" value="Unassembled WGS sequence"/>
</dbReference>
<proteinExistence type="predicted"/>
<gene>
    <name evidence="1" type="ORF">PHYSODRAFT_306879</name>
</gene>
<keyword evidence="2" id="KW-1185">Reference proteome</keyword>
<accession>G5ABG6</accession>
<protein>
    <submittedName>
        <fullName evidence="1">Uncharacterized protein</fullName>
    </submittedName>
</protein>
<dbReference type="KEGG" id="psoj:PHYSODRAFT_306879"/>
<dbReference type="AlphaFoldDB" id="G5ABG6"/>
<evidence type="ECO:0000313" key="1">
    <source>
        <dbReference type="EMBL" id="EGZ06691.1"/>
    </source>
</evidence>
<evidence type="ECO:0000313" key="2">
    <source>
        <dbReference type="Proteomes" id="UP000002640"/>
    </source>
</evidence>
<dbReference type="EMBL" id="JH159163">
    <property type="protein sequence ID" value="EGZ06691.1"/>
    <property type="molecule type" value="Genomic_DNA"/>
</dbReference>
<sequence length="254" mass="28408">MLQGGKPSDTEWLVGRGGARLCSMWKNLEPDTRCTLLNQTPDQSVPFDEYGVLDERFSTCARDSDTATPSVDASTLSDLNTTSIDARSSSGDNSEVVMDLQARFERARSNYYEVVANEKRAELQIVYDKSSLGGVLSTAVTMAKNAVQLARLKGRAQTPQYAFEEVPKQLSDVFNSIEDVTQFDPELRFDGPSPSFAAARIAESRKKYRSNLLKQHGVLGKRQSHEDPDKPLLPPRYKYFGRHKGFLHFEPGTY</sequence>
<organism evidence="1 2">
    <name type="scientific">Phytophthora sojae (strain P6497)</name>
    <name type="common">Soybean stem and root rot agent</name>
    <name type="synonym">Phytophthora megasperma f. sp. glycines</name>
    <dbReference type="NCBI Taxonomy" id="1094619"/>
    <lineage>
        <taxon>Eukaryota</taxon>
        <taxon>Sar</taxon>
        <taxon>Stramenopiles</taxon>
        <taxon>Oomycota</taxon>
        <taxon>Peronosporomycetes</taxon>
        <taxon>Peronosporales</taxon>
        <taxon>Peronosporaceae</taxon>
        <taxon>Phytophthora</taxon>
    </lineage>
</organism>
<dbReference type="GeneID" id="20642797"/>
<dbReference type="RefSeq" id="XP_009537455.1">
    <property type="nucleotide sequence ID" value="XM_009539160.1"/>
</dbReference>